<dbReference type="NCBIfam" id="NF004684">
    <property type="entry name" value="PRK06027.1"/>
    <property type="match status" value="1"/>
</dbReference>
<evidence type="ECO:0000313" key="5">
    <source>
        <dbReference type="Proteomes" id="UP000058925"/>
    </source>
</evidence>
<reference evidence="5" key="1">
    <citation type="submission" date="2015-10" db="EMBL/GenBank/DDBJ databases">
        <title>Niche specialization of a soil ammonia-oxidizing archaeon, Candidatus Nitrosocosmicus oleophilus.</title>
        <authorList>
            <person name="Jung M.-Y."/>
            <person name="Rhee S.-K."/>
        </authorList>
    </citation>
    <scope>NUCLEOTIDE SEQUENCE [LARGE SCALE GENOMIC DNA]</scope>
    <source>
        <strain evidence="5">MY3</strain>
    </source>
</reference>
<dbReference type="Pfam" id="PF00551">
    <property type="entry name" value="Formyl_trans_N"/>
    <property type="match status" value="1"/>
</dbReference>
<dbReference type="EC" id="3.5.1.10" evidence="4"/>
<sequence>MGDTGTNITDSKNAKTYVEVTIVGKDKEGIVADITNYIFRNGGNIEKINQNVVKGLFGMHLEASFPPIDKSKMQKELDELGSKLAMEVKVHFHEENKIKNVAILVSREDHCLLKILNSRASGEINCNISLIIGSDEKLKSIADSFSIPFHFVNHLEQSVAESEILQLVENFDIDLIVLARYMRILTPNFVWRYPNRIINIHPSLLPAFPGAFAYVQAYERGAKIIGCTAHFVTEDLDQGPIIIQESFKVLTEDTLESIKIKGQIAEALALLEAVKLFLEDKLEVYWGKVSYK</sequence>
<gene>
    <name evidence="4" type="primary">purU</name>
    <name evidence="4" type="ORF">NMY3_01456</name>
</gene>
<evidence type="ECO:0000313" key="4">
    <source>
        <dbReference type="EMBL" id="ALI35660.1"/>
    </source>
</evidence>
<dbReference type="PANTHER" id="PTHR42706">
    <property type="entry name" value="FORMYLTETRAHYDROFOLATE DEFORMYLASE"/>
    <property type="match status" value="1"/>
</dbReference>
<dbReference type="PRINTS" id="PR01575">
    <property type="entry name" value="FFH4HYDRLASE"/>
</dbReference>
<keyword evidence="1" id="KW-0554">One-carbon metabolism</keyword>
<dbReference type="KEGG" id="taa:NMY3_01456"/>
<dbReference type="Gene3D" id="3.30.70.260">
    <property type="match status" value="1"/>
</dbReference>
<dbReference type="Pfam" id="PF13740">
    <property type="entry name" value="ACT_6"/>
    <property type="match status" value="1"/>
</dbReference>
<dbReference type="PANTHER" id="PTHR42706:SF1">
    <property type="entry name" value="FORMYLTETRAHYDROFOLATE DEFORMYLASE 2, MITOCHONDRIAL"/>
    <property type="match status" value="1"/>
</dbReference>
<dbReference type="RefSeq" id="WP_196818088.1">
    <property type="nucleotide sequence ID" value="NZ_CP012850.1"/>
</dbReference>
<accession>A0A654LXX8</accession>
<dbReference type="SUPFAM" id="SSF55021">
    <property type="entry name" value="ACT-like"/>
    <property type="match status" value="1"/>
</dbReference>
<evidence type="ECO:0000259" key="3">
    <source>
        <dbReference type="PROSITE" id="PS51671"/>
    </source>
</evidence>
<dbReference type="InterPro" id="IPR002912">
    <property type="entry name" value="ACT_dom"/>
</dbReference>
<dbReference type="AlphaFoldDB" id="A0A654LXX8"/>
<dbReference type="InterPro" id="IPR004810">
    <property type="entry name" value="PurU"/>
</dbReference>
<evidence type="ECO:0000256" key="2">
    <source>
        <dbReference type="ARBA" id="ARBA00022801"/>
    </source>
</evidence>
<dbReference type="GeneID" id="60421512"/>
<feature type="domain" description="ACT" evidence="3">
    <location>
        <begin position="19"/>
        <end position="95"/>
    </location>
</feature>
<dbReference type="InterPro" id="IPR002376">
    <property type="entry name" value="Formyl_transf_N"/>
</dbReference>
<dbReference type="Gene3D" id="3.40.50.170">
    <property type="entry name" value="Formyl transferase, N-terminal domain"/>
    <property type="match status" value="1"/>
</dbReference>
<dbReference type="GO" id="GO:0006189">
    <property type="term" value="P:'de novo' IMP biosynthetic process"/>
    <property type="evidence" value="ECO:0007669"/>
    <property type="project" value="InterPro"/>
</dbReference>
<dbReference type="InterPro" id="IPR036477">
    <property type="entry name" value="Formyl_transf_N_sf"/>
</dbReference>
<dbReference type="Proteomes" id="UP000058925">
    <property type="component" value="Chromosome"/>
</dbReference>
<dbReference type="PROSITE" id="PS51671">
    <property type="entry name" value="ACT"/>
    <property type="match status" value="1"/>
</dbReference>
<dbReference type="SUPFAM" id="SSF53328">
    <property type="entry name" value="Formyltransferase"/>
    <property type="match status" value="1"/>
</dbReference>
<keyword evidence="2 4" id="KW-0378">Hydrolase</keyword>
<dbReference type="InterPro" id="IPR045865">
    <property type="entry name" value="ACT-like_dom_sf"/>
</dbReference>
<dbReference type="GO" id="GO:0006730">
    <property type="term" value="P:one-carbon metabolic process"/>
    <property type="evidence" value="ECO:0007669"/>
    <property type="project" value="UniProtKB-KW"/>
</dbReference>
<keyword evidence="5" id="KW-1185">Reference proteome</keyword>
<dbReference type="EMBL" id="CP012850">
    <property type="protein sequence ID" value="ALI35660.1"/>
    <property type="molecule type" value="Genomic_DNA"/>
</dbReference>
<dbReference type="GO" id="GO:0008864">
    <property type="term" value="F:formyltetrahydrofolate deformylase activity"/>
    <property type="evidence" value="ECO:0007669"/>
    <property type="project" value="UniProtKB-EC"/>
</dbReference>
<dbReference type="PIRSF" id="PIRSF036480">
    <property type="entry name" value="FormyFH4_hydr"/>
    <property type="match status" value="1"/>
</dbReference>
<protein>
    <submittedName>
        <fullName evidence="4">Formyltetrahydrofolate deformylase</fullName>
        <ecNumber evidence="4">3.5.1.10</ecNumber>
    </submittedName>
</protein>
<name>A0A654LXX8_9ARCH</name>
<proteinExistence type="predicted"/>
<organism evidence="4 5">
    <name type="scientific">Candidatus Nitrosocosmicus oleophilus</name>
    <dbReference type="NCBI Taxonomy" id="1353260"/>
    <lineage>
        <taxon>Archaea</taxon>
        <taxon>Nitrososphaerota</taxon>
        <taxon>Nitrososphaeria</taxon>
        <taxon>Nitrososphaerales</taxon>
        <taxon>Nitrososphaeraceae</taxon>
        <taxon>Candidatus Nitrosocosmicus</taxon>
    </lineage>
</organism>
<dbReference type="OrthoDB" id="27277at2157"/>
<evidence type="ECO:0000256" key="1">
    <source>
        <dbReference type="ARBA" id="ARBA00022563"/>
    </source>
</evidence>